<evidence type="ECO:0000313" key="3">
    <source>
        <dbReference type="EMBL" id="WNG45283.1"/>
    </source>
</evidence>
<feature type="region of interest" description="Disordered" evidence="1">
    <location>
        <begin position="1"/>
        <end position="29"/>
    </location>
</feature>
<dbReference type="Pfam" id="PF13358">
    <property type="entry name" value="DDE_3"/>
    <property type="match status" value="1"/>
</dbReference>
<protein>
    <submittedName>
        <fullName evidence="3">IS630 family transposase</fullName>
    </submittedName>
</protein>
<evidence type="ECO:0000256" key="1">
    <source>
        <dbReference type="SAM" id="MobiDB-lite"/>
    </source>
</evidence>
<dbReference type="InterPro" id="IPR036397">
    <property type="entry name" value="RNaseH_sf"/>
</dbReference>
<name>A0ABY9WPV6_9BACT</name>
<proteinExistence type="predicted"/>
<feature type="domain" description="Tc1-like transposase DDE" evidence="2">
    <location>
        <begin position="38"/>
        <end position="176"/>
    </location>
</feature>
<accession>A0ABY9WPV6</accession>
<dbReference type="RefSeq" id="WP_395819740.1">
    <property type="nucleotide sequence ID" value="NZ_CP043494.1"/>
</dbReference>
<sequence>MAAHQDEPDAQAACRRGDARQASAGHTQKKARASRIDLFFLDECGFSPTQPTGYSWSPHGQRRLVAYEAPKGRRVNAIAAYRPSGDAPTLRFQVYPRTLTSGDVVAFLATLPSGERPCVVVLDNAGIHISKQVRRALPSLHRLGLSLFYLPAYAPELNDVEAVFGVIKGYELPERSYVTLQGLLVAVRHAFLRYRRRLNRKR</sequence>
<dbReference type="InterPro" id="IPR038717">
    <property type="entry name" value="Tc1-like_DDE_dom"/>
</dbReference>
<organism evidence="3 4">
    <name type="scientific">Archangium minus</name>
    <dbReference type="NCBI Taxonomy" id="83450"/>
    <lineage>
        <taxon>Bacteria</taxon>
        <taxon>Pseudomonadati</taxon>
        <taxon>Myxococcota</taxon>
        <taxon>Myxococcia</taxon>
        <taxon>Myxococcales</taxon>
        <taxon>Cystobacterineae</taxon>
        <taxon>Archangiaceae</taxon>
        <taxon>Archangium</taxon>
    </lineage>
</organism>
<dbReference type="Proteomes" id="UP001611383">
    <property type="component" value="Chromosome"/>
</dbReference>
<dbReference type="InterPro" id="IPR047655">
    <property type="entry name" value="Transpos_IS630-like"/>
</dbReference>
<gene>
    <name evidence="3" type="ORF">F0U60_15075</name>
</gene>
<dbReference type="EMBL" id="CP043494">
    <property type="protein sequence ID" value="WNG45283.1"/>
    <property type="molecule type" value="Genomic_DNA"/>
</dbReference>
<dbReference type="PANTHER" id="PTHR46564:SF1">
    <property type="entry name" value="TRANSPOSASE"/>
    <property type="match status" value="1"/>
</dbReference>
<dbReference type="Gene3D" id="3.30.420.10">
    <property type="entry name" value="Ribonuclease H-like superfamily/Ribonuclease H"/>
    <property type="match status" value="1"/>
</dbReference>
<dbReference type="PANTHER" id="PTHR46564">
    <property type="entry name" value="TRANSPOSASE"/>
    <property type="match status" value="1"/>
</dbReference>
<evidence type="ECO:0000313" key="4">
    <source>
        <dbReference type="Proteomes" id="UP001611383"/>
    </source>
</evidence>
<reference evidence="3 4" key="1">
    <citation type="submission" date="2019-08" db="EMBL/GenBank/DDBJ databases">
        <title>Archangium and Cystobacter genomes.</title>
        <authorList>
            <person name="Chen I.-C.K."/>
            <person name="Wielgoss S."/>
        </authorList>
    </citation>
    <scope>NUCLEOTIDE SEQUENCE [LARGE SCALE GENOMIC DNA]</scope>
    <source>
        <strain evidence="3 4">Cbm 6</strain>
    </source>
</reference>
<keyword evidence="4" id="KW-1185">Reference proteome</keyword>
<evidence type="ECO:0000259" key="2">
    <source>
        <dbReference type="Pfam" id="PF13358"/>
    </source>
</evidence>
<dbReference type="NCBIfam" id="NF033545">
    <property type="entry name" value="transpos_IS630"/>
    <property type="match status" value="1"/>
</dbReference>